<dbReference type="EMBL" id="JAYKXN010000001">
    <property type="protein sequence ID" value="KAK7316857.1"/>
    <property type="molecule type" value="Genomic_DNA"/>
</dbReference>
<keyword evidence="1" id="KW-1133">Transmembrane helix</keyword>
<sequence length="67" mass="8079">MRCVRVRRGLTPIPQSSPHFYSFLFFLIFIFFFSSIIVIRYFSQLLPPPDIEESWQGFWRSQFMPLG</sequence>
<proteinExistence type="predicted"/>
<feature type="transmembrane region" description="Helical" evidence="1">
    <location>
        <begin position="20"/>
        <end position="42"/>
    </location>
</feature>
<keyword evidence="1" id="KW-0472">Membrane</keyword>
<evidence type="ECO:0000313" key="2">
    <source>
        <dbReference type="EMBL" id="KAK7316857.1"/>
    </source>
</evidence>
<dbReference type="Proteomes" id="UP001359559">
    <property type="component" value="Unassembled WGS sequence"/>
</dbReference>
<gene>
    <name evidence="2" type="ORF">RJT34_00615</name>
</gene>
<protein>
    <submittedName>
        <fullName evidence="2">Uncharacterized protein</fullName>
    </submittedName>
</protein>
<accession>A0AAN9KG79</accession>
<organism evidence="2 3">
    <name type="scientific">Clitoria ternatea</name>
    <name type="common">Butterfly pea</name>
    <dbReference type="NCBI Taxonomy" id="43366"/>
    <lineage>
        <taxon>Eukaryota</taxon>
        <taxon>Viridiplantae</taxon>
        <taxon>Streptophyta</taxon>
        <taxon>Embryophyta</taxon>
        <taxon>Tracheophyta</taxon>
        <taxon>Spermatophyta</taxon>
        <taxon>Magnoliopsida</taxon>
        <taxon>eudicotyledons</taxon>
        <taxon>Gunneridae</taxon>
        <taxon>Pentapetalae</taxon>
        <taxon>rosids</taxon>
        <taxon>fabids</taxon>
        <taxon>Fabales</taxon>
        <taxon>Fabaceae</taxon>
        <taxon>Papilionoideae</taxon>
        <taxon>50 kb inversion clade</taxon>
        <taxon>NPAAA clade</taxon>
        <taxon>indigoferoid/millettioid clade</taxon>
        <taxon>Phaseoleae</taxon>
        <taxon>Clitoria</taxon>
    </lineage>
</organism>
<keyword evidence="3" id="KW-1185">Reference proteome</keyword>
<keyword evidence="1" id="KW-0812">Transmembrane</keyword>
<reference evidence="2 3" key="1">
    <citation type="submission" date="2024-01" db="EMBL/GenBank/DDBJ databases">
        <title>The genomes of 5 underutilized Papilionoideae crops provide insights into root nodulation and disease resistance.</title>
        <authorList>
            <person name="Yuan L."/>
        </authorList>
    </citation>
    <scope>NUCLEOTIDE SEQUENCE [LARGE SCALE GENOMIC DNA]</scope>
    <source>
        <strain evidence="2">LY-2023</strain>
        <tissue evidence="2">Leaf</tissue>
    </source>
</reference>
<evidence type="ECO:0000313" key="3">
    <source>
        <dbReference type="Proteomes" id="UP001359559"/>
    </source>
</evidence>
<evidence type="ECO:0000256" key="1">
    <source>
        <dbReference type="SAM" id="Phobius"/>
    </source>
</evidence>
<dbReference type="AlphaFoldDB" id="A0AAN9KG79"/>
<comment type="caution">
    <text evidence="2">The sequence shown here is derived from an EMBL/GenBank/DDBJ whole genome shotgun (WGS) entry which is preliminary data.</text>
</comment>
<name>A0AAN9KG79_CLITE</name>